<evidence type="ECO:0000313" key="2">
    <source>
        <dbReference type="EMBL" id="MFD2728995.1"/>
    </source>
</evidence>
<dbReference type="InterPro" id="IPR016181">
    <property type="entry name" value="Acyl_CoA_acyltransferase"/>
</dbReference>
<name>A0ABW5TIB2_9ENTE</name>
<dbReference type="Gene3D" id="3.40.630.30">
    <property type="match status" value="1"/>
</dbReference>
<protein>
    <submittedName>
        <fullName evidence="2">GNAT family N-acetyltransferase</fullName>
        <ecNumber evidence="2">2.3.-.-</ecNumber>
    </submittedName>
</protein>
<dbReference type="EC" id="2.3.-.-" evidence="2"/>
<proteinExistence type="predicted"/>
<dbReference type="PANTHER" id="PTHR43792:SF1">
    <property type="entry name" value="N-ACETYLTRANSFERASE DOMAIN-CONTAINING PROTEIN"/>
    <property type="match status" value="1"/>
</dbReference>
<evidence type="ECO:0000259" key="1">
    <source>
        <dbReference type="PROSITE" id="PS51186"/>
    </source>
</evidence>
<keyword evidence="2" id="KW-0012">Acyltransferase</keyword>
<keyword evidence="3" id="KW-1185">Reference proteome</keyword>
<evidence type="ECO:0000313" key="3">
    <source>
        <dbReference type="Proteomes" id="UP001597427"/>
    </source>
</evidence>
<sequence length="185" mass="21417">MKQIIETERLILRNFHLSDAQAMFDHWASDDEATKFLTWQPHQSVDTVIEHLEAILNQDQANGYFHWAIVEKSSNQLIGRIDIIDCNEAIKMKEIGYVLGKKWWHMGYMSEALNAVIAFLFTKTDTNRIEATHDEENRFSGAVMSKAGMLFEGVHQDRSRNNRGIVNQVMYGITKKQYLLRDIIG</sequence>
<dbReference type="InterPro" id="IPR000182">
    <property type="entry name" value="GNAT_dom"/>
</dbReference>
<dbReference type="SUPFAM" id="SSF55729">
    <property type="entry name" value="Acyl-CoA N-acyltransferases (Nat)"/>
    <property type="match status" value="1"/>
</dbReference>
<reference evidence="3" key="1">
    <citation type="journal article" date="2019" name="Int. J. Syst. Evol. Microbiol.">
        <title>The Global Catalogue of Microorganisms (GCM) 10K type strain sequencing project: providing services to taxonomists for standard genome sequencing and annotation.</title>
        <authorList>
            <consortium name="The Broad Institute Genomics Platform"/>
            <consortium name="The Broad Institute Genome Sequencing Center for Infectious Disease"/>
            <person name="Wu L."/>
            <person name="Ma J."/>
        </authorList>
    </citation>
    <scope>NUCLEOTIDE SEQUENCE [LARGE SCALE GENOMIC DNA]</scope>
    <source>
        <strain evidence="3">TISTR 932</strain>
    </source>
</reference>
<dbReference type="PROSITE" id="PS51186">
    <property type="entry name" value="GNAT"/>
    <property type="match status" value="1"/>
</dbReference>
<dbReference type="GO" id="GO:0016746">
    <property type="term" value="F:acyltransferase activity"/>
    <property type="evidence" value="ECO:0007669"/>
    <property type="project" value="UniProtKB-KW"/>
</dbReference>
<dbReference type="Pfam" id="PF13302">
    <property type="entry name" value="Acetyltransf_3"/>
    <property type="match status" value="1"/>
</dbReference>
<feature type="domain" description="N-acetyltransferase" evidence="1">
    <location>
        <begin position="10"/>
        <end position="176"/>
    </location>
</feature>
<dbReference type="RefSeq" id="WP_379980921.1">
    <property type="nucleotide sequence ID" value="NZ_JBHUMO010000039.1"/>
</dbReference>
<organism evidence="2 3">
    <name type="scientific">Enterococcus camelliae</name>
    <dbReference type="NCBI Taxonomy" id="453959"/>
    <lineage>
        <taxon>Bacteria</taxon>
        <taxon>Bacillati</taxon>
        <taxon>Bacillota</taxon>
        <taxon>Bacilli</taxon>
        <taxon>Lactobacillales</taxon>
        <taxon>Enterococcaceae</taxon>
        <taxon>Enterococcus</taxon>
    </lineage>
</organism>
<accession>A0ABW5TIB2</accession>
<dbReference type="EMBL" id="JBHUMO010000039">
    <property type="protein sequence ID" value="MFD2728995.1"/>
    <property type="molecule type" value="Genomic_DNA"/>
</dbReference>
<keyword evidence="2" id="KW-0808">Transferase</keyword>
<dbReference type="InterPro" id="IPR051531">
    <property type="entry name" value="N-acetyltransferase"/>
</dbReference>
<dbReference type="PANTHER" id="PTHR43792">
    <property type="entry name" value="GNAT FAMILY, PUTATIVE (AFU_ORTHOLOGUE AFUA_3G00765)-RELATED-RELATED"/>
    <property type="match status" value="1"/>
</dbReference>
<dbReference type="Proteomes" id="UP001597427">
    <property type="component" value="Unassembled WGS sequence"/>
</dbReference>
<gene>
    <name evidence="2" type="ORF">ACFSR0_06120</name>
</gene>
<comment type="caution">
    <text evidence="2">The sequence shown here is derived from an EMBL/GenBank/DDBJ whole genome shotgun (WGS) entry which is preliminary data.</text>
</comment>